<organism evidence="1 2">
    <name type="scientific">Neurospora hispaniola</name>
    <dbReference type="NCBI Taxonomy" id="588809"/>
    <lineage>
        <taxon>Eukaryota</taxon>
        <taxon>Fungi</taxon>
        <taxon>Dikarya</taxon>
        <taxon>Ascomycota</taxon>
        <taxon>Pezizomycotina</taxon>
        <taxon>Sordariomycetes</taxon>
        <taxon>Sordariomycetidae</taxon>
        <taxon>Sordariales</taxon>
        <taxon>Sordariaceae</taxon>
        <taxon>Neurospora</taxon>
    </lineage>
</organism>
<accession>A0AAJ0MV67</accession>
<dbReference type="RefSeq" id="XP_062696618.1">
    <property type="nucleotide sequence ID" value="XM_062841414.1"/>
</dbReference>
<gene>
    <name evidence="1" type="ORF">B0T23DRAFT_5328</name>
</gene>
<comment type="caution">
    <text evidence="1">The sequence shown here is derived from an EMBL/GenBank/DDBJ whole genome shotgun (WGS) entry which is preliminary data.</text>
</comment>
<protein>
    <submittedName>
        <fullName evidence="1">Uncharacterized protein</fullName>
    </submittedName>
</protein>
<dbReference type="GeneID" id="87879036"/>
<evidence type="ECO:0000313" key="2">
    <source>
        <dbReference type="Proteomes" id="UP001285908"/>
    </source>
</evidence>
<keyword evidence="2" id="KW-1185">Reference proteome</keyword>
<sequence>MKQLIFRQVAFNCSSTYSSAFSHPSPMLCYLLLWLRTNTYLLLPPSRPPPGPHVLMSAYARPVSR</sequence>
<dbReference type="Proteomes" id="UP001285908">
    <property type="component" value="Unassembled WGS sequence"/>
</dbReference>
<dbReference type="AlphaFoldDB" id="A0AAJ0MV67"/>
<evidence type="ECO:0000313" key="1">
    <source>
        <dbReference type="EMBL" id="KAK3498985.1"/>
    </source>
</evidence>
<proteinExistence type="predicted"/>
<reference evidence="1 2" key="1">
    <citation type="journal article" date="2023" name="Mol. Phylogenet. Evol.">
        <title>Genome-scale phylogeny and comparative genomics of the fungal order Sordariales.</title>
        <authorList>
            <person name="Hensen N."/>
            <person name="Bonometti L."/>
            <person name="Westerberg I."/>
            <person name="Brannstrom I.O."/>
            <person name="Guillou S."/>
            <person name="Cros-Aarteil S."/>
            <person name="Calhoun S."/>
            <person name="Haridas S."/>
            <person name="Kuo A."/>
            <person name="Mondo S."/>
            <person name="Pangilinan J."/>
            <person name="Riley R."/>
            <person name="LaButti K."/>
            <person name="Andreopoulos B."/>
            <person name="Lipzen A."/>
            <person name="Chen C."/>
            <person name="Yan M."/>
            <person name="Daum C."/>
            <person name="Ng V."/>
            <person name="Clum A."/>
            <person name="Steindorff A."/>
            <person name="Ohm R.A."/>
            <person name="Martin F."/>
            <person name="Silar P."/>
            <person name="Natvig D.O."/>
            <person name="Lalanne C."/>
            <person name="Gautier V."/>
            <person name="Ament-Velasquez S.L."/>
            <person name="Kruys A."/>
            <person name="Hutchinson M.I."/>
            <person name="Powell A.J."/>
            <person name="Barry K."/>
            <person name="Miller A.N."/>
            <person name="Grigoriev I.V."/>
            <person name="Debuchy R."/>
            <person name="Gladieux P."/>
            <person name="Hiltunen Thoren M."/>
            <person name="Johannesson H."/>
        </authorList>
    </citation>
    <scope>NUCLEOTIDE SEQUENCE [LARGE SCALE GENOMIC DNA]</scope>
    <source>
        <strain evidence="1 2">FGSC 10403</strain>
    </source>
</reference>
<dbReference type="EMBL" id="JAULSX010000001">
    <property type="protein sequence ID" value="KAK3498985.1"/>
    <property type="molecule type" value="Genomic_DNA"/>
</dbReference>
<name>A0AAJ0MV67_9PEZI</name>